<dbReference type="Proteomes" id="UP000808349">
    <property type="component" value="Unassembled WGS sequence"/>
</dbReference>
<sequence>MTSTSQILSVPYALYSERSKSLHKHYIGEFFGGGIIFYVFNDLKGEEHGLIVSLEDYGTTTSWSNITTTSVGANGNSTWNGINNSNAIINQNGHVSSAAQICEDLNMGGYSDWYLPSIDELNLLRNSRYLINKAADLDNNPLTIALNHYDYYWSSTEALVNTAFLIQFGTGDNHTIGKGAQYRIRAIRQF</sequence>
<dbReference type="EMBL" id="JADKFW010000004">
    <property type="protein sequence ID" value="MBK9716736.1"/>
    <property type="molecule type" value="Genomic_DNA"/>
</dbReference>
<protein>
    <submittedName>
        <fullName evidence="2">DUF1566 domain-containing protein</fullName>
    </submittedName>
</protein>
<gene>
    <name evidence="2" type="ORF">IPO85_04325</name>
</gene>
<dbReference type="AlphaFoldDB" id="A0A9D7S8A0"/>
<comment type="caution">
    <text evidence="2">The sequence shown here is derived from an EMBL/GenBank/DDBJ whole genome shotgun (WGS) entry which is preliminary data.</text>
</comment>
<feature type="domain" description="Lcl C-terminal" evidence="1">
    <location>
        <begin position="56"/>
        <end position="188"/>
    </location>
</feature>
<evidence type="ECO:0000313" key="2">
    <source>
        <dbReference type="EMBL" id="MBK9716736.1"/>
    </source>
</evidence>
<proteinExistence type="predicted"/>
<evidence type="ECO:0000313" key="3">
    <source>
        <dbReference type="Proteomes" id="UP000808349"/>
    </source>
</evidence>
<organism evidence="2 3">
    <name type="scientific">Candidatus Defluviibacterium haderslevense</name>
    <dbReference type="NCBI Taxonomy" id="2981993"/>
    <lineage>
        <taxon>Bacteria</taxon>
        <taxon>Pseudomonadati</taxon>
        <taxon>Bacteroidota</taxon>
        <taxon>Saprospiria</taxon>
        <taxon>Saprospirales</taxon>
        <taxon>Saprospiraceae</taxon>
        <taxon>Candidatus Defluviibacterium</taxon>
    </lineage>
</organism>
<reference evidence="2 3" key="1">
    <citation type="submission" date="2020-10" db="EMBL/GenBank/DDBJ databases">
        <title>Connecting structure to function with the recovery of over 1000 high-quality activated sludge metagenome-assembled genomes encoding full-length rRNA genes using long-read sequencing.</title>
        <authorList>
            <person name="Singleton C.M."/>
            <person name="Petriglieri F."/>
            <person name="Kristensen J.M."/>
            <person name="Kirkegaard R.H."/>
            <person name="Michaelsen T.Y."/>
            <person name="Andersen M.H."/>
            <person name="Karst S.M."/>
            <person name="Dueholm M.S."/>
            <person name="Nielsen P.H."/>
            <person name="Albertsen M."/>
        </authorList>
    </citation>
    <scope>NUCLEOTIDE SEQUENCE [LARGE SCALE GENOMIC DNA]</scope>
    <source>
        <strain evidence="2">Ribe_18-Q3-R11-54_BAT3C.373</strain>
    </source>
</reference>
<dbReference type="Pfam" id="PF07603">
    <property type="entry name" value="Lcl_C"/>
    <property type="match status" value="1"/>
</dbReference>
<evidence type="ECO:0000259" key="1">
    <source>
        <dbReference type="Pfam" id="PF07603"/>
    </source>
</evidence>
<name>A0A9D7S8A0_9BACT</name>
<accession>A0A9D7S8A0</accession>
<dbReference type="InterPro" id="IPR011460">
    <property type="entry name" value="Lcl_C"/>
</dbReference>